<dbReference type="Gene3D" id="2.60.120.10">
    <property type="entry name" value="Jelly Rolls"/>
    <property type="match status" value="1"/>
</dbReference>
<gene>
    <name evidence="1" type="ORF">DI556_15410</name>
</gene>
<evidence type="ECO:0008006" key="3">
    <source>
        <dbReference type="Google" id="ProtNLM"/>
    </source>
</evidence>
<sequence length="133" mass="13778">MPSPDQGRVQVLDTAVTRKPLPIVTGEGSAYAVLGPENGATYRTVNILELGSGARTVDLRHRYECVYYIAAGAGLIRDLADGAATDLAEGSMIHIGAEDAYRLEAGQAGMTAIGGTVPADPALYEISATEAAE</sequence>
<proteinExistence type="predicted"/>
<name>A0A2W5N467_RHOSU</name>
<accession>A0A2W5N467</accession>
<dbReference type="SUPFAM" id="SSF51182">
    <property type="entry name" value="RmlC-like cupins"/>
    <property type="match status" value="1"/>
</dbReference>
<dbReference type="InterPro" id="IPR011051">
    <property type="entry name" value="RmlC_Cupin_sf"/>
</dbReference>
<comment type="caution">
    <text evidence="1">The sequence shown here is derived from an EMBL/GenBank/DDBJ whole genome shotgun (WGS) entry which is preliminary data.</text>
</comment>
<dbReference type="EMBL" id="QFPW01000013">
    <property type="protein sequence ID" value="PZQ48206.1"/>
    <property type="molecule type" value="Genomic_DNA"/>
</dbReference>
<protein>
    <recommendedName>
        <fullName evidence="3">N-acetyldiaminobutyrate dehydratase</fullName>
    </recommendedName>
</protein>
<evidence type="ECO:0000313" key="2">
    <source>
        <dbReference type="Proteomes" id="UP000249185"/>
    </source>
</evidence>
<evidence type="ECO:0000313" key="1">
    <source>
        <dbReference type="EMBL" id="PZQ48206.1"/>
    </source>
</evidence>
<organism evidence="1 2">
    <name type="scientific">Rhodovulum sulfidophilum</name>
    <name type="common">Rhodobacter sulfidophilus</name>
    <dbReference type="NCBI Taxonomy" id="35806"/>
    <lineage>
        <taxon>Bacteria</taxon>
        <taxon>Pseudomonadati</taxon>
        <taxon>Pseudomonadota</taxon>
        <taxon>Alphaproteobacteria</taxon>
        <taxon>Rhodobacterales</taxon>
        <taxon>Paracoccaceae</taxon>
        <taxon>Rhodovulum</taxon>
    </lineage>
</organism>
<reference evidence="1 2" key="1">
    <citation type="submission" date="2017-08" db="EMBL/GenBank/DDBJ databases">
        <title>Infants hospitalized years apart are colonized by the same room-sourced microbial strains.</title>
        <authorList>
            <person name="Brooks B."/>
            <person name="Olm M.R."/>
            <person name="Firek B.A."/>
            <person name="Baker R."/>
            <person name="Thomas B.C."/>
            <person name="Morowitz M.J."/>
            <person name="Banfield J.F."/>
        </authorList>
    </citation>
    <scope>NUCLEOTIDE SEQUENCE [LARGE SCALE GENOMIC DNA]</scope>
    <source>
        <strain evidence="1">S2_005_002_R2_34</strain>
    </source>
</reference>
<dbReference type="AlphaFoldDB" id="A0A2W5N467"/>
<dbReference type="InterPro" id="IPR014710">
    <property type="entry name" value="RmlC-like_jellyroll"/>
</dbReference>
<dbReference type="Proteomes" id="UP000249185">
    <property type="component" value="Unassembled WGS sequence"/>
</dbReference>